<comment type="caution">
    <text evidence="9">The sequence shown here is derived from an EMBL/GenBank/DDBJ whole genome shotgun (WGS) entry which is preliminary data.</text>
</comment>
<dbReference type="GO" id="GO:0008360">
    <property type="term" value="P:regulation of cell shape"/>
    <property type="evidence" value="ECO:0007669"/>
    <property type="project" value="UniProtKB-KW"/>
</dbReference>
<dbReference type="Pfam" id="PF02875">
    <property type="entry name" value="Mur_ligase_C"/>
    <property type="match status" value="1"/>
</dbReference>
<evidence type="ECO:0000256" key="4">
    <source>
        <dbReference type="ARBA" id="ARBA00022840"/>
    </source>
</evidence>
<comment type="catalytic activity">
    <reaction evidence="6">
        <text>D-alanyl-D-alanine + UDP-N-acetyl-alpha-D-muramoyl-L-alanyl-gamma-D-glutamyl-meso-2,6-diaminopimelate + ATP = UDP-N-acetyl-alpha-D-muramoyl-L-alanyl-gamma-D-glutamyl-meso-2,6-diaminopimeloyl-D-alanyl-D-alanine + ADP + phosphate + H(+)</text>
        <dbReference type="Rhea" id="RHEA:28374"/>
        <dbReference type="ChEBI" id="CHEBI:15378"/>
        <dbReference type="ChEBI" id="CHEBI:30616"/>
        <dbReference type="ChEBI" id="CHEBI:43474"/>
        <dbReference type="ChEBI" id="CHEBI:57822"/>
        <dbReference type="ChEBI" id="CHEBI:61386"/>
        <dbReference type="ChEBI" id="CHEBI:83905"/>
        <dbReference type="ChEBI" id="CHEBI:456216"/>
        <dbReference type="EC" id="6.3.2.10"/>
    </reaction>
</comment>
<dbReference type="NCBIfam" id="TIGR01143">
    <property type="entry name" value="murF"/>
    <property type="match status" value="1"/>
</dbReference>
<keyword evidence="6" id="KW-0133">Cell shape</keyword>
<dbReference type="PANTHER" id="PTHR43024:SF1">
    <property type="entry name" value="UDP-N-ACETYLMURAMOYL-TRIPEPTIDE--D-ALANYL-D-ALANINE LIGASE"/>
    <property type="match status" value="1"/>
</dbReference>
<dbReference type="GO" id="GO:0005737">
    <property type="term" value="C:cytoplasm"/>
    <property type="evidence" value="ECO:0007669"/>
    <property type="project" value="UniProtKB-SubCell"/>
</dbReference>
<dbReference type="InterPro" id="IPR051046">
    <property type="entry name" value="MurCDEF_CellWall_CoF430Synth"/>
</dbReference>
<evidence type="ECO:0000259" key="8">
    <source>
        <dbReference type="Pfam" id="PF08245"/>
    </source>
</evidence>
<dbReference type="Gene3D" id="3.90.190.20">
    <property type="entry name" value="Mur ligase, C-terminal domain"/>
    <property type="match status" value="1"/>
</dbReference>
<dbReference type="RefSeq" id="WP_131925128.1">
    <property type="nucleotide sequence ID" value="NZ_SMAG01000005.1"/>
</dbReference>
<keyword evidence="3" id="KW-0547">Nucleotide-binding</keyword>
<reference evidence="9 10" key="1">
    <citation type="submission" date="2019-03" db="EMBL/GenBank/DDBJ databases">
        <title>Genomic Encyclopedia of Type Strains, Phase IV (KMG-IV): sequencing the most valuable type-strain genomes for metagenomic binning, comparative biology and taxonomic classification.</title>
        <authorList>
            <person name="Goeker M."/>
        </authorList>
    </citation>
    <scope>NUCLEOTIDE SEQUENCE [LARGE SCALE GENOMIC DNA]</scope>
    <source>
        <strain evidence="9 10">DSM 45707</strain>
    </source>
</reference>
<dbReference type="SUPFAM" id="SSF53244">
    <property type="entry name" value="MurD-like peptide ligases, peptide-binding domain"/>
    <property type="match status" value="1"/>
</dbReference>
<dbReference type="GO" id="GO:0005524">
    <property type="term" value="F:ATP binding"/>
    <property type="evidence" value="ECO:0007669"/>
    <property type="project" value="UniProtKB-KW"/>
</dbReference>
<comment type="pathway">
    <text evidence="6">Cell wall biogenesis; peptidoglycan biosynthesis.</text>
</comment>
<feature type="domain" description="Mur ligase C-terminal" evidence="7">
    <location>
        <begin position="316"/>
        <end position="443"/>
    </location>
</feature>
<dbReference type="UniPathway" id="UPA00219"/>
<dbReference type="InterPro" id="IPR013221">
    <property type="entry name" value="Mur_ligase_cen"/>
</dbReference>
<dbReference type="SUPFAM" id="SSF53623">
    <property type="entry name" value="MurD-like peptide ligases, catalytic domain"/>
    <property type="match status" value="1"/>
</dbReference>
<evidence type="ECO:0000259" key="7">
    <source>
        <dbReference type="Pfam" id="PF02875"/>
    </source>
</evidence>
<dbReference type="OrthoDB" id="9801978at2"/>
<evidence type="ECO:0000256" key="1">
    <source>
        <dbReference type="ARBA" id="ARBA00022598"/>
    </source>
</evidence>
<gene>
    <name evidence="9" type="ORF">EDD58_10539</name>
</gene>
<evidence type="ECO:0000256" key="5">
    <source>
        <dbReference type="ARBA" id="ARBA00023306"/>
    </source>
</evidence>
<dbReference type="InterPro" id="IPR036565">
    <property type="entry name" value="Mur-like_cat_sf"/>
</dbReference>
<dbReference type="GO" id="GO:0047480">
    <property type="term" value="F:UDP-N-acetylmuramoyl-tripeptide-D-alanyl-D-alanine ligase activity"/>
    <property type="evidence" value="ECO:0007669"/>
    <property type="project" value="UniProtKB-EC"/>
</dbReference>
<keyword evidence="2 6" id="KW-0132">Cell division</keyword>
<sequence>MFPITLGQLARVVGGRLIRGNPSSPVRFAIYQQVRHLGTGKVLFLYTSFSKKFNLSELRSKKSAGIITTAQWASSIPHHHPLIIVSNVNEALWSLARWQRQKSKALVIGVTGSQGKTTTKEMLASILMKKFITFRSPSNLNVAAYTPSHLFHLTGRHQVAVLEMGMRSLGNIRRQCILAKPKIGIVTNVGEAHVGNLGNTLDNVARAKQELINGLDPKGILILNADDPGSKKLSLKNFRGKVIRIGIKNRADLQATAIRFQLNGMHFKVNGVPYYIKTWGQHNVYNALASIAVARQIGVPTQSIQQGLLHYSSPYMRLQRVQGKNKRLLINDAYNANPSSMIAGLKVLNYISQKRPSVAVLGDIGELGKYSANGHARVGRYVAQTKPTYLITIGSQAAIIARTAQAHGYPANRIRTFTKQAQALHYIHSTIPSGSIVYFKASRKVGLEWLVKQLRK</sequence>
<dbReference type="Gene3D" id="3.40.1190.10">
    <property type="entry name" value="Mur-like, catalytic domain"/>
    <property type="match status" value="1"/>
</dbReference>
<comment type="function">
    <text evidence="6">Involved in cell wall formation. Catalyzes the final step in the synthesis of UDP-N-acetylmuramoyl-pentapeptide, the precursor of murein.</text>
</comment>
<dbReference type="InterPro" id="IPR005863">
    <property type="entry name" value="UDP-N-AcMur_synth"/>
</dbReference>
<dbReference type="AlphaFoldDB" id="A0A4R3L2G4"/>
<comment type="subcellular location">
    <subcellularLocation>
        <location evidence="6">Cytoplasm</location>
    </subcellularLocation>
</comment>
<keyword evidence="1 9" id="KW-0436">Ligase</keyword>
<dbReference type="Proteomes" id="UP000294937">
    <property type="component" value="Unassembled WGS sequence"/>
</dbReference>
<feature type="domain" description="Mur ligase central" evidence="8">
    <location>
        <begin position="110"/>
        <end position="294"/>
    </location>
</feature>
<proteinExistence type="predicted"/>
<dbReference type="InterPro" id="IPR004101">
    <property type="entry name" value="Mur_ligase_C"/>
</dbReference>
<keyword evidence="5 6" id="KW-0131">Cell cycle</keyword>
<evidence type="ECO:0000313" key="9">
    <source>
        <dbReference type="EMBL" id="TCS93831.1"/>
    </source>
</evidence>
<dbReference type="InterPro" id="IPR036615">
    <property type="entry name" value="Mur_ligase_C_dom_sf"/>
</dbReference>
<dbReference type="EMBL" id="SMAG01000005">
    <property type="protein sequence ID" value="TCS93831.1"/>
    <property type="molecule type" value="Genomic_DNA"/>
</dbReference>
<dbReference type="GO" id="GO:0009252">
    <property type="term" value="P:peptidoglycan biosynthetic process"/>
    <property type="evidence" value="ECO:0007669"/>
    <property type="project" value="UniProtKB-UniPathway"/>
</dbReference>
<protein>
    <recommendedName>
        <fullName evidence="6">UDP-N-acetylmuramoyl-tripeptide--D-alanyl-D-alanine ligase</fullName>
        <ecNumber evidence="6">6.3.2.10</ecNumber>
    </recommendedName>
</protein>
<keyword evidence="10" id="KW-1185">Reference proteome</keyword>
<dbReference type="GO" id="GO:0051301">
    <property type="term" value="P:cell division"/>
    <property type="evidence" value="ECO:0007669"/>
    <property type="project" value="UniProtKB-KW"/>
</dbReference>
<dbReference type="EC" id="6.3.2.10" evidence="6"/>
<evidence type="ECO:0000256" key="3">
    <source>
        <dbReference type="ARBA" id="ARBA00022741"/>
    </source>
</evidence>
<evidence type="ECO:0000256" key="6">
    <source>
        <dbReference type="RuleBase" id="RU004136"/>
    </source>
</evidence>
<dbReference type="GO" id="GO:0071555">
    <property type="term" value="P:cell wall organization"/>
    <property type="evidence" value="ECO:0007669"/>
    <property type="project" value="UniProtKB-KW"/>
</dbReference>
<keyword evidence="6" id="KW-0573">Peptidoglycan synthesis</keyword>
<dbReference type="Pfam" id="PF08245">
    <property type="entry name" value="Mur_ligase_M"/>
    <property type="match status" value="1"/>
</dbReference>
<keyword evidence="4" id="KW-0067">ATP-binding</keyword>
<name>A0A4R3L2G4_9BACL</name>
<keyword evidence="6" id="KW-0961">Cell wall biogenesis/degradation</keyword>
<dbReference type="PANTHER" id="PTHR43024">
    <property type="entry name" value="UDP-N-ACETYLMURAMOYL-TRIPEPTIDE--D-ALANYL-D-ALANINE LIGASE"/>
    <property type="match status" value="1"/>
</dbReference>
<organism evidence="9 10">
    <name type="scientific">Hazenella coriacea</name>
    <dbReference type="NCBI Taxonomy" id="1179467"/>
    <lineage>
        <taxon>Bacteria</taxon>
        <taxon>Bacillati</taxon>
        <taxon>Bacillota</taxon>
        <taxon>Bacilli</taxon>
        <taxon>Bacillales</taxon>
        <taxon>Thermoactinomycetaceae</taxon>
        <taxon>Hazenella</taxon>
    </lineage>
</organism>
<accession>A0A4R3L2G4</accession>
<dbReference type="GO" id="GO:0008766">
    <property type="term" value="F:UDP-N-acetylmuramoylalanyl-D-glutamyl-2,6-diaminopimelate-D-alanyl-D-alanine ligase activity"/>
    <property type="evidence" value="ECO:0007669"/>
    <property type="project" value="RHEA"/>
</dbReference>
<evidence type="ECO:0000313" key="10">
    <source>
        <dbReference type="Proteomes" id="UP000294937"/>
    </source>
</evidence>
<evidence type="ECO:0000256" key="2">
    <source>
        <dbReference type="ARBA" id="ARBA00022618"/>
    </source>
</evidence>